<keyword evidence="3" id="KW-1185">Reference proteome</keyword>
<dbReference type="Proteomes" id="UP001335648">
    <property type="component" value="Unassembled WGS sequence"/>
</dbReference>
<gene>
    <name evidence="2" type="ORF">CesoFtcFv8_005730</name>
</gene>
<proteinExistence type="predicted"/>
<organism evidence="2 3">
    <name type="scientific">Champsocephalus esox</name>
    <name type="common">pike icefish</name>
    <dbReference type="NCBI Taxonomy" id="159716"/>
    <lineage>
        <taxon>Eukaryota</taxon>
        <taxon>Metazoa</taxon>
        <taxon>Chordata</taxon>
        <taxon>Craniata</taxon>
        <taxon>Vertebrata</taxon>
        <taxon>Euteleostomi</taxon>
        <taxon>Actinopterygii</taxon>
        <taxon>Neopterygii</taxon>
        <taxon>Teleostei</taxon>
        <taxon>Neoteleostei</taxon>
        <taxon>Acanthomorphata</taxon>
        <taxon>Eupercaria</taxon>
        <taxon>Perciformes</taxon>
        <taxon>Notothenioidei</taxon>
        <taxon>Channichthyidae</taxon>
        <taxon>Champsocephalus</taxon>
    </lineage>
</organism>
<feature type="region of interest" description="Disordered" evidence="1">
    <location>
        <begin position="1"/>
        <end position="21"/>
    </location>
</feature>
<protein>
    <submittedName>
        <fullName evidence="2">Uncharacterized protein</fullName>
    </submittedName>
</protein>
<feature type="compositionally biased region" description="Polar residues" evidence="1">
    <location>
        <begin position="10"/>
        <end position="19"/>
    </location>
</feature>
<evidence type="ECO:0000313" key="3">
    <source>
        <dbReference type="Proteomes" id="UP001335648"/>
    </source>
</evidence>
<dbReference type="AlphaFoldDB" id="A0AAN8CMK6"/>
<name>A0AAN8CMK6_9TELE</name>
<comment type="caution">
    <text evidence="2">The sequence shown here is derived from an EMBL/GenBank/DDBJ whole genome shotgun (WGS) entry which is preliminary data.</text>
</comment>
<accession>A0AAN8CMK6</accession>
<reference evidence="2 3" key="1">
    <citation type="journal article" date="2023" name="Mol. Biol. Evol.">
        <title>Genomics of Secondarily Temperate Adaptation in the Only Non-Antarctic Icefish.</title>
        <authorList>
            <person name="Rivera-Colon A.G."/>
            <person name="Rayamajhi N."/>
            <person name="Minhas B.F."/>
            <person name="Madrigal G."/>
            <person name="Bilyk K.T."/>
            <person name="Yoon V."/>
            <person name="Hune M."/>
            <person name="Gregory S."/>
            <person name="Cheng C.H.C."/>
            <person name="Catchen J.M."/>
        </authorList>
    </citation>
    <scope>NUCLEOTIDE SEQUENCE [LARGE SCALE GENOMIC DNA]</scope>
    <source>
        <strain evidence="2">JC2023a</strain>
    </source>
</reference>
<dbReference type="EMBL" id="JAULUE010002050">
    <property type="protein sequence ID" value="KAK5904138.1"/>
    <property type="molecule type" value="Genomic_DNA"/>
</dbReference>
<evidence type="ECO:0000256" key="1">
    <source>
        <dbReference type="SAM" id="MobiDB-lite"/>
    </source>
</evidence>
<sequence length="82" mass="9064">MSDGMEPVWSHSSSGQRKSLVSVRRIHPEPVVPFGPFRIWSDGAASALRNLILRTTEAALRSRMNSRGQTAAISLRSEVTRC</sequence>
<evidence type="ECO:0000313" key="2">
    <source>
        <dbReference type="EMBL" id="KAK5904138.1"/>
    </source>
</evidence>